<accession>A0ACC2WEU5</accession>
<reference evidence="1" key="1">
    <citation type="submission" date="2023-04" db="EMBL/GenBank/DDBJ databases">
        <title>Draft Genome sequencing of Naganishia species isolated from polar environments using Oxford Nanopore Technology.</title>
        <authorList>
            <person name="Leo P."/>
            <person name="Venkateswaran K."/>
        </authorList>
    </citation>
    <scope>NUCLEOTIDE SEQUENCE</scope>
    <source>
        <strain evidence="1">MNA-CCFEE 5261</strain>
    </source>
</reference>
<comment type="caution">
    <text evidence="1">The sequence shown here is derived from an EMBL/GenBank/DDBJ whole genome shotgun (WGS) entry which is preliminary data.</text>
</comment>
<proteinExistence type="predicted"/>
<evidence type="ECO:0000313" key="1">
    <source>
        <dbReference type="EMBL" id="KAJ9109709.1"/>
    </source>
</evidence>
<organism evidence="1 2">
    <name type="scientific">Naganishia cerealis</name>
    <dbReference type="NCBI Taxonomy" id="610337"/>
    <lineage>
        <taxon>Eukaryota</taxon>
        <taxon>Fungi</taxon>
        <taxon>Dikarya</taxon>
        <taxon>Basidiomycota</taxon>
        <taxon>Agaricomycotina</taxon>
        <taxon>Tremellomycetes</taxon>
        <taxon>Filobasidiales</taxon>
        <taxon>Filobasidiaceae</taxon>
        <taxon>Naganishia</taxon>
    </lineage>
</organism>
<dbReference type="EMBL" id="JASBWR010000016">
    <property type="protein sequence ID" value="KAJ9109709.1"/>
    <property type="molecule type" value="Genomic_DNA"/>
</dbReference>
<evidence type="ECO:0000313" key="2">
    <source>
        <dbReference type="Proteomes" id="UP001241377"/>
    </source>
</evidence>
<protein>
    <submittedName>
        <fullName evidence="1">Uncharacterized protein</fullName>
    </submittedName>
</protein>
<sequence length="346" mass="37463">MSKFSQLPGFESELDSSSNSLHSGRRVLITVLLAAKRLYDYAERRDMAGKSYEYFWRQRRNILTTALASESECLTPTNPCDVTSRASTLMLFAFARTAFGGHPPDIVIANAGVSEVGHLEDDIVLRNEYGVYPKKPLQVTLDVNLAGAILTAETAENVWEKDTLEPGHQMARQRKLVLISSMGGWEGIPMGTEYSMAKHGLLGYWVALSAKQESRKDTTFSCHAICPFFAATPILDTAILLALAGIPKTTPEDVAHAIEAVGRDAPVGTQRQPGDAEYKSTTVVDIKQALAHNKQAKPLLGAAIAAFAVNILAKQLSAFHNVAFGFLAAAVISYVTPKAKAKGKNV</sequence>
<gene>
    <name evidence="1" type="ORF">QFC19_001939</name>
</gene>
<dbReference type="Proteomes" id="UP001241377">
    <property type="component" value="Unassembled WGS sequence"/>
</dbReference>
<keyword evidence="2" id="KW-1185">Reference proteome</keyword>
<name>A0ACC2WEU5_9TREE</name>